<gene>
    <name evidence="3" type="ORF">P7K49_034679</name>
</gene>
<sequence length="127" mass="14425">MALGLVCREDGELEEGELEDDGAEETQDTSGGPERSRKEKGEKHHSDSDEEKSHRRLKRKRKKEREKEKRRSKKRRKSKHKVGPGFTGATTAWHGAWLRAPGAELLLSAPEGTLNAFAYLKLDKDLF</sequence>
<proteinExistence type="predicted"/>
<keyword evidence="1" id="KW-0677">Repeat</keyword>
<evidence type="ECO:0000256" key="2">
    <source>
        <dbReference type="SAM" id="MobiDB-lite"/>
    </source>
</evidence>
<reference evidence="3 4" key="1">
    <citation type="submission" date="2023-05" db="EMBL/GenBank/DDBJ databases">
        <title>B98-5 Cell Line De Novo Hybrid Assembly: An Optical Mapping Approach.</title>
        <authorList>
            <person name="Kananen K."/>
            <person name="Auerbach J.A."/>
            <person name="Kautto E."/>
            <person name="Blachly J.S."/>
        </authorList>
    </citation>
    <scope>NUCLEOTIDE SEQUENCE [LARGE SCALE GENOMIC DNA]</scope>
    <source>
        <strain evidence="3">B95-8</strain>
        <tissue evidence="3">Cell line</tissue>
    </source>
</reference>
<name>A0ABQ9TVE8_SAGOE</name>
<evidence type="ECO:0000313" key="3">
    <source>
        <dbReference type="EMBL" id="KAK2088772.1"/>
    </source>
</evidence>
<feature type="compositionally biased region" description="Basic residues" evidence="2">
    <location>
        <begin position="54"/>
        <end position="82"/>
    </location>
</feature>
<protein>
    <submittedName>
        <fullName evidence="3">Uncharacterized protein</fullName>
    </submittedName>
</protein>
<organism evidence="3 4">
    <name type="scientific">Saguinus oedipus</name>
    <name type="common">Cotton-top tamarin</name>
    <name type="synonym">Oedipomidas oedipus</name>
    <dbReference type="NCBI Taxonomy" id="9490"/>
    <lineage>
        <taxon>Eukaryota</taxon>
        <taxon>Metazoa</taxon>
        <taxon>Chordata</taxon>
        <taxon>Craniata</taxon>
        <taxon>Vertebrata</taxon>
        <taxon>Euteleostomi</taxon>
        <taxon>Mammalia</taxon>
        <taxon>Eutheria</taxon>
        <taxon>Euarchontoglires</taxon>
        <taxon>Primates</taxon>
        <taxon>Haplorrhini</taxon>
        <taxon>Platyrrhini</taxon>
        <taxon>Cebidae</taxon>
        <taxon>Callitrichinae</taxon>
        <taxon>Saguinus</taxon>
    </lineage>
</organism>
<dbReference type="InterPro" id="IPR045124">
    <property type="entry name" value="Su(sable)-like"/>
</dbReference>
<feature type="region of interest" description="Disordered" evidence="2">
    <location>
        <begin position="1"/>
        <end position="89"/>
    </location>
</feature>
<dbReference type="EMBL" id="JASSZA010000019">
    <property type="protein sequence ID" value="KAK2088772.1"/>
    <property type="molecule type" value="Genomic_DNA"/>
</dbReference>
<accession>A0ABQ9TVE8</accession>
<feature type="compositionally biased region" description="Basic and acidic residues" evidence="2">
    <location>
        <begin position="34"/>
        <end position="53"/>
    </location>
</feature>
<dbReference type="PANTHER" id="PTHR13119:SF23">
    <property type="entry name" value="ZINC FINGER CCCH DOMAIN-CONTAINING PROTEIN 4"/>
    <property type="match status" value="1"/>
</dbReference>
<keyword evidence="4" id="KW-1185">Reference proteome</keyword>
<dbReference type="Proteomes" id="UP001266305">
    <property type="component" value="Unassembled WGS sequence"/>
</dbReference>
<dbReference type="PANTHER" id="PTHR13119">
    <property type="entry name" value="ZINC FINGER CCCH DOMAIN-CONTAINING PROTEI"/>
    <property type="match status" value="1"/>
</dbReference>
<comment type="caution">
    <text evidence="3">The sequence shown here is derived from an EMBL/GenBank/DDBJ whole genome shotgun (WGS) entry which is preliminary data.</text>
</comment>
<evidence type="ECO:0000313" key="4">
    <source>
        <dbReference type="Proteomes" id="UP001266305"/>
    </source>
</evidence>
<evidence type="ECO:0000256" key="1">
    <source>
        <dbReference type="ARBA" id="ARBA00022737"/>
    </source>
</evidence>
<feature type="compositionally biased region" description="Acidic residues" evidence="2">
    <location>
        <begin position="11"/>
        <end position="27"/>
    </location>
</feature>